<dbReference type="FunFam" id="3.40.50.300:FF:000018">
    <property type="entry name" value="Cell division control 48"/>
    <property type="match status" value="1"/>
</dbReference>
<dbReference type="Pfam" id="PF00004">
    <property type="entry name" value="AAA"/>
    <property type="match status" value="1"/>
</dbReference>
<dbReference type="SUPFAM" id="SSF52540">
    <property type="entry name" value="P-loop containing nucleoside triphosphate hydrolases"/>
    <property type="match status" value="1"/>
</dbReference>
<evidence type="ECO:0000256" key="3">
    <source>
        <dbReference type="ARBA" id="ARBA00022840"/>
    </source>
</evidence>
<evidence type="ECO:0000313" key="5">
    <source>
        <dbReference type="EMBL" id="KPP74468.1"/>
    </source>
</evidence>
<evidence type="ECO:0000313" key="6">
    <source>
        <dbReference type="Proteomes" id="UP000034805"/>
    </source>
</evidence>
<dbReference type="InterPro" id="IPR003593">
    <property type="entry name" value="AAA+_ATPase"/>
</dbReference>
<dbReference type="PANTHER" id="PTHR23077:SF27">
    <property type="entry name" value="ATPASE FAMILY GENE 2 PROTEIN HOMOLOG A"/>
    <property type="match status" value="1"/>
</dbReference>
<dbReference type="Proteomes" id="UP000034805">
    <property type="component" value="Unassembled WGS sequence"/>
</dbReference>
<proteinExistence type="predicted"/>
<keyword evidence="2" id="KW-0547">Nucleotide-binding</keyword>
<accession>A0A0P7UWM4</accession>
<evidence type="ECO:0000256" key="2">
    <source>
        <dbReference type="ARBA" id="ARBA00022741"/>
    </source>
</evidence>
<gene>
    <name evidence="5" type="ORF">Z043_106370</name>
</gene>
<evidence type="ECO:0000256" key="1">
    <source>
        <dbReference type="ARBA" id="ARBA00022737"/>
    </source>
</evidence>
<dbReference type="InterPro" id="IPR050168">
    <property type="entry name" value="AAA_ATPase_domain"/>
</dbReference>
<comment type="caution">
    <text evidence="5">The sequence shown here is derived from an EMBL/GenBank/DDBJ whole genome shotgun (WGS) entry which is preliminary data.</text>
</comment>
<dbReference type="AlphaFoldDB" id="A0A0P7UWM4"/>
<protein>
    <recommendedName>
        <fullName evidence="4">AAA+ ATPase domain-containing protein</fullName>
    </recommendedName>
</protein>
<dbReference type="EMBL" id="JARO02001776">
    <property type="protein sequence ID" value="KPP74468.1"/>
    <property type="molecule type" value="Genomic_DNA"/>
</dbReference>
<dbReference type="Gene3D" id="3.40.50.300">
    <property type="entry name" value="P-loop containing nucleotide triphosphate hydrolases"/>
    <property type="match status" value="1"/>
</dbReference>
<feature type="domain" description="AAA+ ATPase" evidence="4">
    <location>
        <begin position="178"/>
        <end position="386"/>
    </location>
</feature>
<evidence type="ECO:0000259" key="4">
    <source>
        <dbReference type="SMART" id="SM00382"/>
    </source>
</evidence>
<dbReference type="GO" id="GO:0016887">
    <property type="term" value="F:ATP hydrolysis activity"/>
    <property type="evidence" value="ECO:0007669"/>
    <property type="project" value="InterPro"/>
</dbReference>
<keyword evidence="1" id="KW-0677">Repeat</keyword>
<name>A0A0P7UWM4_SCLFO</name>
<sequence length="419" mass="45629">MLALRPSPVDTSCSRTGIHALRRVLNRDPHLVDEQVMGTVTVTLEDLQLAMSQVKPSAMREVAVDVPKLKLISPQNLEPTGVQCSTTKQPEVEELSAFDRNLGSIRSFRYRCRSFVCLVYHGHRLELDMGSYKNPVGSAKEVRWSDVGGMDDVKLKLKQAVEWPLKHPEAFSRMGIQPPKGVLLYGPPGCSKTMIAKALANESGLNFLAIKGPELLSKYVGESERAVREVFRKARAVAPSIVFFDEIDALAVERGSSAGSSGVADRVLAQLLTEMDGIEQLQNVMILAPYLPSPNETSCAVIKGDPYSVKTLPGKGEQKGLGDTDMTDEGLIYNHAAARCRHKRPIIGIGAAVRQPYVRSSPDWTALGPAGHRGRGDAKIQLRVHSVTVTHIPQLCGDSSCQSCRHPHLLPGSLPHLGL</sequence>
<dbReference type="InterPro" id="IPR003959">
    <property type="entry name" value="ATPase_AAA_core"/>
</dbReference>
<dbReference type="CDD" id="cd19511">
    <property type="entry name" value="RecA-like_CDC48_r2-like"/>
    <property type="match status" value="1"/>
</dbReference>
<dbReference type="PANTHER" id="PTHR23077">
    <property type="entry name" value="AAA-FAMILY ATPASE"/>
    <property type="match status" value="1"/>
</dbReference>
<keyword evidence="3" id="KW-0067">ATP-binding</keyword>
<dbReference type="InterPro" id="IPR027417">
    <property type="entry name" value="P-loop_NTPase"/>
</dbReference>
<dbReference type="GO" id="GO:0005524">
    <property type="term" value="F:ATP binding"/>
    <property type="evidence" value="ECO:0007669"/>
    <property type="project" value="UniProtKB-KW"/>
</dbReference>
<dbReference type="GO" id="GO:0005737">
    <property type="term" value="C:cytoplasm"/>
    <property type="evidence" value="ECO:0007669"/>
    <property type="project" value="TreeGrafter"/>
</dbReference>
<dbReference type="SMART" id="SM00382">
    <property type="entry name" value="AAA"/>
    <property type="match status" value="1"/>
</dbReference>
<reference evidence="5 6" key="1">
    <citation type="submission" date="2015-08" db="EMBL/GenBank/DDBJ databases">
        <title>The genome of the Asian arowana (Scleropages formosus).</title>
        <authorList>
            <person name="Tan M.H."/>
            <person name="Gan H.M."/>
            <person name="Croft L.J."/>
            <person name="Austin C.M."/>
        </authorList>
    </citation>
    <scope>NUCLEOTIDE SEQUENCE [LARGE SCALE GENOMIC DNA]</scope>
    <source>
        <strain evidence="5">Aro1</strain>
    </source>
</reference>
<organism evidence="5 6">
    <name type="scientific">Scleropages formosus</name>
    <name type="common">Asian bonytongue</name>
    <name type="synonym">Osteoglossum formosum</name>
    <dbReference type="NCBI Taxonomy" id="113540"/>
    <lineage>
        <taxon>Eukaryota</taxon>
        <taxon>Metazoa</taxon>
        <taxon>Chordata</taxon>
        <taxon>Craniata</taxon>
        <taxon>Vertebrata</taxon>
        <taxon>Euteleostomi</taxon>
        <taxon>Actinopterygii</taxon>
        <taxon>Neopterygii</taxon>
        <taxon>Teleostei</taxon>
        <taxon>Osteoglossocephala</taxon>
        <taxon>Osteoglossomorpha</taxon>
        <taxon>Osteoglossiformes</taxon>
        <taxon>Osteoglossidae</taxon>
        <taxon>Scleropages</taxon>
    </lineage>
</organism>